<proteinExistence type="predicted"/>
<reference evidence="3" key="1">
    <citation type="journal article" date="2009" name="Science">
        <title>The B73 maize genome: complexity, diversity, and dynamics.</title>
        <authorList>
            <person name="Schnable P.S."/>
            <person name="Ware D."/>
            <person name="Fulton R.S."/>
            <person name="Stein J.C."/>
            <person name="Wei F."/>
            <person name="Pasternak S."/>
            <person name="Liang C."/>
            <person name="Zhang J."/>
            <person name="Fulton L."/>
            <person name="Graves T.A."/>
            <person name="Minx P."/>
            <person name="Reily A.D."/>
            <person name="Courtney L."/>
            <person name="Kruchowski S.S."/>
            <person name="Tomlinson C."/>
            <person name="Strong C."/>
            <person name="Delehaunty K."/>
            <person name="Fronick C."/>
            <person name="Courtney B."/>
            <person name="Rock S.M."/>
            <person name="Belter E."/>
            <person name="Du F."/>
            <person name="Kim K."/>
            <person name="Abbott R.M."/>
            <person name="Cotton M."/>
            <person name="Levy A."/>
            <person name="Marchetto P."/>
            <person name="Ochoa K."/>
            <person name="Jackson S.M."/>
            <person name="Gillam B."/>
            <person name="Chen W."/>
            <person name="Yan L."/>
            <person name="Higginbotham J."/>
            <person name="Cardenas M."/>
            <person name="Waligorski J."/>
            <person name="Applebaum E."/>
            <person name="Phelps L."/>
            <person name="Falcone J."/>
            <person name="Kanchi K."/>
            <person name="Thane T."/>
            <person name="Scimone A."/>
            <person name="Thane N."/>
            <person name="Henke J."/>
            <person name="Wang T."/>
            <person name="Ruppert J."/>
            <person name="Shah N."/>
            <person name="Rotter K."/>
            <person name="Hodges J."/>
            <person name="Ingenthron E."/>
            <person name="Cordes M."/>
            <person name="Kohlberg S."/>
            <person name="Sgro J."/>
            <person name="Delgado B."/>
            <person name="Mead K."/>
            <person name="Chinwalla A."/>
            <person name="Leonard S."/>
            <person name="Crouse K."/>
            <person name="Collura K."/>
            <person name="Kudrna D."/>
            <person name="Currie J."/>
            <person name="He R."/>
            <person name="Angelova A."/>
            <person name="Rajasekar S."/>
            <person name="Mueller T."/>
            <person name="Lomeli R."/>
            <person name="Scara G."/>
            <person name="Ko A."/>
            <person name="Delaney K."/>
            <person name="Wissotski M."/>
            <person name="Lopez G."/>
            <person name="Campos D."/>
            <person name="Braidotti M."/>
            <person name="Ashley E."/>
            <person name="Golser W."/>
            <person name="Kim H."/>
            <person name="Lee S."/>
            <person name="Lin J."/>
            <person name="Dujmic Z."/>
            <person name="Kim W."/>
            <person name="Talag J."/>
            <person name="Zuccolo A."/>
            <person name="Fan C."/>
            <person name="Sebastian A."/>
            <person name="Kramer M."/>
            <person name="Spiegel L."/>
            <person name="Nascimento L."/>
            <person name="Zutavern T."/>
            <person name="Miller B."/>
            <person name="Ambroise C."/>
            <person name="Muller S."/>
            <person name="Spooner W."/>
            <person name="Narechania A."/>
            <person name="Ren L."/>
            <person name="Wei S."/>
            <person name="Kumari S."/>
            <person name="Faga B."/>
            <person name="Levy M.J."/>
            <person name="McMahan L."/>
            <person name="Van Buren P."/>
            <person name="Vaughn M.W."/>
            <person name="Ying K."/>
            <person name="Yeh C.-T."/>
            <person name="Emrich S.J."/>
            <person name="Jia Y."/>
            <person name="Kalyanaraman A."/>
            <person name="Hsia A.-P."/>
            <person name="Barbazuk W.B."/>
            <person name="Baucom R.S."/>
            <person name="Brutnell T.P."/>
            <person name="Carpita N.C."/>
            <person name="Chaparro C."/>
            <person name="Chia J.-M."/>
            <person name="Deragon J.-M."/>
            <person name="Estill J.C."/>
            <person name="Fu Y."/>
            <person name="Jeddeloh J.A."/>
            <person name="Han Y."/>
            <person name="Lee H."/>
            <person name="Li P."/>
            <person name="Lisch D.R."/>
            <person name="Liu S."/>
            <person name="Liu Z."/>
            <person name="Nagel D.H."/>
            <person name="McCann M.C."/>
            <person name="SanMiguel P."/>
            <person name="Myers A.M."/>
            <person name="Nettleton D."/>
            <person name="Nguyen J."/>
            <person name="Penning B.W."/>
            <person name="Ponnala L."/>
            <person name="Schneider K.L."/>
            <person name="Schwartz D.C."/>
            <person name="Sharma A."/>
            <person name="Soderlund C."/>
            <person name="Springer N.M."/>
            <person name="Sun Q."/>
            <person name="Wang H."/>
            <person name="Waterman M."/>
            <person name="Westerman R."/>
            <person name="Wolfgruber T.K."/>
            <person name="Yang L."/>
            <person name="Yu Y."/>
            <person name="Zhang L."/>
            <person name="Zhou S."/>
            <person name="Zhu Q."/>
            <person name="Bennetzen J.L."/>
            <person name="Dawe R.K."/>
            <person name="Jiang J."/>
            <person name="Jiang N."/>
            <person name="Presting G.G."/>
            <person name="Wessler S.R."/>
            <person name="Aluru S."/>
            <person name="Martienssen R.A."/>
            <person name="Clifton S.W."/>
            <person name="McCombie W.R."/>
            <person name="Wing R.A."/>
            <person name="Wilson R.K."/>
        </authorList>
    </citation>
    <scope>NUCLEOTIDE SEQUENCE [LARGE SCALE GENOMIC DNA]</scope>
    <source>
        <strain evidence="3">cv. B73</strain>
    </source>
</reference>
<reference evidence="2" key="3">
    <citation type="submission" date="2021-05" db="UniProtKB">
        <authorList>
            <consortium name="EnsemblPlants"/>
        </authorList>
    </citation>
    <scope>IDENTIFICATION</scope>
    <source>
        <strain evidence="2">cv. B73</strain>
    </source>
</reference>
<dbReference type="Gramene" id="Zm00001eb428420_T001">
    <property type="protein sequence ID" value="Zm00001eb428420_P001"/>
    <property type="gene ID" value="Zm00001eb428420"/>
</dbReference>
<reference evidence="2" key="2">
    <citation type="submission" date="2019-07" db="EMBL/GenBank/DDBJ databases">
        <authorList>
            <person name="Seetharam A."/>
            <person name="Woodhouse M."/>
            <person name="Cannon E."/>
        </authorList>
    </citation>
    <scope>NUCLEOTIDE SEQUENCE [LARGE SCALE GENOMIC DNA]</scope>
    <source>
        <strain evidence="2">cv. B73</strain>
    </source>
</reference>
<sequence length="110" mass="12006">GRTTSVSGTRPRIAVREKTHADGTGHICCQSKKVSYPDLWTLFFSPSNTIACRETLLSVAASDATKQEVSAAEQRPVTRRVFGWTQGAPELLPFHSKKGPAAPPAPFRRQ</sequence>
<evidence type="ECO:0000313" key="2">
    <source>
        <dbReference type="EnsemblPlants" id="Zm00001eb428420_P001"/>
    </source>
</evidence>
<evidence type="ECO:0000313" key="3">
    <source>
        <dbReference type="Proteomes" id="UP000007305"/>
    </source>
</evidence>
<protein>
    <submittedName>
        <fullName evidence="2">Uncharacterized protein</fullName>
    </submittedName>
</protein>
<name>A0A804UMY0_MAIZE</name>
<accession>A0A804UMY0</accession>
<dbReference type="AlphaFoldDB" id="A0A804UMY0"/>
<dbReference type="InParanoid" id="A0A804UMY0"/>
<evidence type="ECO:0000256" key="1">
    <source>
        <dbReference type="SAM" id="MobiDB-lite"/>
    </source>
</evidence>
<feature type="compositionally biased region" description="Pro residues" evidence="1">
    <location>
        <begin position="101"/>
        <end position="110"/>
    </location>
</feature>
<keyword evidence="3" id="KW-1185">Reference proteome</keyword>
<dbReference type="EnsemblPlants" id="Zm00001eb428420_T001">
    <property type="protein sequence ID" value="Zm00001eb428420_P001"/>
    <property type="gene ID" value="Zm00001eb428420"/>
</dbReference>
<organism evidence="2 3">
    <name type="scientific">Zea mays</name>
    <name type="common">Maize</name>
    <dbReference type="NCBI Taxonomy" id="4577"/>
    <lineage>
        <taxon>Eukaryota</taxon>
        <taxon>Viridiplantae</taxon>
        <taxon>Streptophyta</taxon>
        <taxon>Embryophyta</taxon>
        <taxon>Tracheophyta</taxon>
        <taxon>Spermatophyta</taxon>
        <taxon>Magnoliopsida</taxon>
        <taxon>Liliopsida</taxon>
        <taxon>Poales</taxon>
        <taxon>Poaceae</taxon>
        <taxon>PACMAD clade</taxon>
        <taxon>Panicoideae</taxon>
        <taxon>Andropogonodae</taxon>
        <taxon>Andropogoneae</taxon>
        <taxon>Tripsacinae</taxon>
        <taxon>Zea</taxon>
    </lineage>
</organism>
<feature type="region of interest" description="Disordered" evidence="1">
    <location>
        <begin position="90"/>
        <end position="110"/>
    </location>
</feature>
<dbReference type="Proteomes" id="UP000007305">
    <property type="component" value="Chromosome 10"/>
</dbReference>